<proteinExistence type="predicted"/>
<dbReference type="EMBL" id="CP092624">
    <property type="protein sequence ID" value="UMM32158.1"/>
    <property type="molecule type" value="Genomic_DNA"/>
</dbReference>
<dbReference type="PANTHER" id="PTHR21453:SF10">
    <property type="entry name" value="DUF19 DOMAIN-CONTAINING PROTEIN"/>
    <property type="match status" value="1"/>
</dbReference>
<keyword evidence="3" id="KW-0732">Signal</keyword>
<feature type="domain" description="C2H2-type" evidence="4">
    <location>
        <begin position="294"/>
        <end position="323"/>
    </location>
</feature>
<evidence type="ECO:0000313" key="6">
    <source>
        <dbReference type="Proteomes" id="UP000829354"/>
    </source>
</evidence>
<name>A0AAE9EZM6_CAEBR</name>
<protein>
    <recommendedName>
        <fullName evidence="4">C2H2-type domain-containing protein</fullName>
    </recommendedName>
</protein>
<sequence length="435" mass="49765">MTSSTLLLILTASVVLFAFEDPQCTRWQKNLSTLCLSSYSFFWITKTSGYFRKFHEHSFDNPAVMSHFNTTSEEIIKCFHDLPCPTSRDIKMGNRIGAYRDTMFALTDSFVKCAKTLESHNSDCYYSWDPFMAVDVDGRILENFDNRDVCKAYFGPMDCMRHEIVEYCTMDAWKSFKKKAKEFGERIYGCDFRGIFTLPTLHSFYSRPRYYSVFVMQPLTPARKNSSSIKRPDLQGLYICGSCGQNFVHAASLNRHRRTRHNSEHQCLLCHNQMKPDETLHQHMKELHNLTTVFNCSCCNFGFAKKSDLLEHTKAMNETGTVGDAKPVSTTNNPPGWLLQNVLQGKPYEVRTKKRSMSATTSSSSSSSSSATREPTPEVYQVPEECSQQLNDAVDLVLKSGVFTVHDVFLKGSIPRWPTLHSSTNRSRFSYINFI</sequence>
<keyword evidence="1" id="KW-0862">Zinc</keyword>
<dbReference type="PROSITE" id="PS50157">
    <property type="entry name" value="ZINC_FINGER_C2H2_2"/>
    <property type="match status" value="2"/>
</dbReference>
<feature type="chain" id="PRO_5042229182" description="C2H2-type domain-containing protein" evidence="3">
    <location>
        <begin position="19"/>
        <end position="435"/>
    </location>
</feature>
<dbReference type="Gene3D" id="3.30.160.60">
    <property type="entry name" value="Classic Zinc Finger"/>
    <property type="match status" value="1"/>
</dbReference>
<dbReference type="Pfam" id="PF01579">
    <property type="entry name" value="DUF19"/>
    <property type="match status" value="1"/>
</dbReference>
<feature type="domain" description="C2H2-type" evidence="4">
    <location>
        <begin position="238"/>
        <end position="266"/>
    </location>
</feature>
<reference evidence="5 6" key="1">
    <citation type="submission" date="2022-04" db="EMBL/GenBank/DDBJ databases">
        <title>Chromosome-level reference genomes for two strains of Caenorhabditis briggsae: an improved platform for comparative genomics.</title>
        <authorList>
            <person name="Stevens L."/>
            <person name="Andersen E."/>
        </authorList>
    </citation>
    <scope>NUCLEOTIDE SEQUENCE [LARGE SCALE GENOMIC DNA]</scope>
    <source>
        <strain evidence="5">VX34</strain>
        <tissue evidence="5">Whole-organism</tissue>
    </source>
</reference>
<dbReference type="PROSITE" id="PS00028">
    <property type="entry name" value="ZINC_FINGER_C2H2_1"/>
    <property type="match status" value="1"/>
</dbReference>
<feature type="signal peptide" evidence="3">
    <location>
        <begin position="1"/>
        <end position="18"/>
    </location>
</feature>
<evidence type="ECO:0000259" key="4">
    <source>
        <dbReference type="PROSITE" id="PS50157"/>
    </source>
</evidence>
<dbReference type="PANTHER" id="PTHR21453">
    <property type="entry name" value="DUF19 DOMAIN-CONTAINING PROTEIN-RELATED-RELATED"/>
    <property type="match status" value="1"/>
</dbReference>
<dbReference type="Proteomes" id="UP000829354">
    <property type="component" value="Chromosome V"/>
</dbReference>
<feature type="region of interest" description="Disordered" evidence="2">
    <location>
        <begin position="351"/>
        <end position="381"/>
    </location>
</feature>
<evidence type="ECO:0000256" key="2">
    <source>
        <dbReference type="SAM" id="MobiDB-lite"/>
    </source>
</evidence>
<dbReference type="InterPro" id="IPR013087">
    <property type="entry name" value="Znf_C2H2_type"/>
</dbReference>
<organism evidence="5 6">
    <name type="scientific">Caenorhabditis briggsae</name>
    <dbReference type="NCBI Taxonomy" id="6238"/>
    <lineage>
        <taxon>Eukaryota</taxon>
        <taxon>Metazoa</taxon>
        <taxon>Ecdysozoa</taxon>
        <taxon>Nematoda</taxon>
        <taxon>Chromadorea</taxon>
        <taxon>Rhabditida</taxon>
        <taxon>Rhabditina</taxon>
        <taxon>Rhabditomorpha</taxon>
        <taxon>Rhabditoidea</taxon>
        <taxon>Rhabditidae</taxon>
        <taxon>Peloderinae</taxon>
        <taxon>Caenorhabditis</taxon>
    </lineage>
</organism>
<evidence type="ECO:0000256" key="1">
    <source>
        <dbReference type="PROSITE-ProRule" id="PRU00042"/>
    </source>
</evidence>
<accession>A0AAE9EZM6</accession>
<keyword evidence="6" id="KW-1185">Reference proteome</keyword>
<feature type="compositionally biased region" description="Low complexity" evidence="2">
    <location>
        <begin position="358"/>
        <end position="372"/>
    </location>
</feature>
<dbReference type="GO" id="GO:0008270">
    <property type="term" value="F:zinc ion binding"/>
    <property type="evidence" value="ECO:0007669"/>
    <property type="project" value="UniProtKB-KW"/>
</dbReference>
<keyword evidence="1" id="KW-0479">Metal-binding</keyword>
<dbReference type="InterPro" id="IPR002542">
    <property type="entry name" value="T20D4.11-like_dom"/>
</dbReference>
<gene>
    <name evidence="5" type="ORF">L5515_006059</name>
</gene>
<dbReference type="AlphaFoldDB" id="A0AAE9EZM6"/>
<keyword evidence="1" id="KW-0863">Zinc-finger</keyword>
<evidence type="ECO:0000313" key="5">
    <source>
        <dbReference type="EMBL" id="UMM32158.1"/>
    </source>
</evidence>
<dbReference type="SMART" id="SM00355">
    <property type="entry name" value="ZnF_C2H2"/>
    <property type="match status" value="3"/>
</dbReference>
<evidence type="ECO:0000256" key="3">
    <source>
        <dbReference type="SAM" id="SignalP"/>
    </source>
</evidence>